<dbReference type="InterPro" id="IPR000917">
    <property type="entry name" value="Sulfatase_N"/>
</dbReference>
<name>A0A1H2GK70_9GAMM</name>
<proteinExistence type="inferred from homology"/>
<evidence type="ECO:0000259" key="3">
    <source>
        <dbReference type="Pfam" id="PF00884"/>
    </source>
</evidence>
<sequence length="631" mass="71390">MGPRCDADVMLSISRTFIAFLAFLSFVFMPLIFDTWLVRFLASDHQAYESFFYSFEIVSGLAWYLLLLLFLYFSFYWLCRRFLLKLLPASLHSMRGIRLLIDLLLILYVYASSLVLFPDSAFSYAVAFLPSPMPVFIAGSVLLLLALLRQLAQSKCIAGAALLLALVFLLPYGLLYAIKPSVLSQHIDRPHIVVIGVDSLSAYTAEQYSVQLPNISSLMASGYQYERAYTPLGRTFPAWVSLLTGLEVAEHRGVFNLSDRKQPALHDNFFKTLASQDYQGVYAMDERRFNNMGAEFGFDQVVGPMPGALDFLVHGLVDNPLGNLLLQWPGSRWLLPWSWNNVAAYSSYSADMFVKDVLAAIHTEQPLMLAVHFQSGHFPFKSRHTRDVFQHENQMFQRYIRALQVVDDQVAVLLAGLQQRGVLQNALVVVLADHGEALGELEADLQRNGESFLVQSYGHGTDLLSDHQNRIPLAYVRFLDGRPVGEPQQIKQHVSLNGVRDIIEHFAQTSDLLVMPETPCFFVETGLRIEAASDYTTLDDMDVASEGAIFYDLIDGELVLKADKLPQLLTAKDIGLRCRDRVTWFSARESAFYSVGLDAQGQPMTFIDVDEQDRRRINEYRQSYLNWTEDN</sequence>
<dbReference type="SUPFAM" id="SSF53649">
    <property type="entry name" value="Alkaline phosphatase-like"/>
    <property type="match status" value="1"/>
</dbReference>
<dbReference type="Pfam" id="PF00884">
    <property type="entry name" value="Sulfatase"/>
    <property type="match status" value="1"/>
</dbReference>
<keyword evidence="2" id="KW-1133">Transmembrane helix</keyword>
<protein>
    <submittedName>
        <fullName evidence="4">Sulfatase</fullName>
    </submittedName>
</protein>
<dbReference type="InterPro" id="IPR017850">
    <property type="entry name" value="Alkaline_phosphatase_core_sf"/>
</dbReference>
<dbReference type="AlphaFoldDB" id="A0A1H2GK70"/>
<dbReference type="Proteomes" id="UP000243924">
    <property type="component" value="Chromosome I"/>
</dbReference>
<gene>
    <name evidence="4" type="ORF">SAMN05216210_2359</name>
</gene>
<organism evidence="4 5">
    <name type="scientific">Halopseudomonas salegens</name>
    <dbReference type="NCBI Taxonomy" id="1434072"/>
    <lineage>
        <taxon>Bacteria</taxon>
        <taxon>Pseudomonadati</taxon>
        <taxon>Pseudomonadota</taxon>
        <taxon>Gammaproteobacteria</taxon>
        <taxon>Pseudomonadales</taxon>
        <taxon>Pseudomonadaceae</taxon>
        <taxon>Halopseudomonas</taxon>
    </lineage>
</organism>
<feature type="transmembrane region" description="Helical" evidence="2">
    <location>
        <begin position="124"/>
        <end position="148"/>
    </location>
</feature>
<dbReference type="InterPro" id="IPR050738">
    <property type="entry name" value="Sulfatase"/>
</dbReference>
<evidence type="ECO:0000313" key="4">
    <source>
        <dbReference type="EMBL" id="SDU19859.1"/>
    </source>
</evidence>
<feature type="domain" description="Sulfatase N-terminal" evidence="3">
    <location>
        <begin position="190"/>
        <end position="452"/>
    </location>
</feature>
<dbReference type="GO" id="GO:0004065">
    <property type="term" value="F:arylsulfatase activity"/>
    <property type="evidence" value="ECO:0007669"/>
    <property type="project" value="TreeGrafter"/>
</dbReference>
<reference evidence="5" key="1">
    <citation type="submission" date="2016-10" db="EMBL/GenBank/DDBJ databases">
        <authorList>
            <person name="Varghese N."/>
            <person name="Submissions S."/>
        </authorList>
    </citation>
    <scope>NUCLEOTIDE SEQUENCE [LARGE SCALE GENOMIC DNA]</scope>
    <source>
        <strain evidence="5">CECT 8338</strain>
    </source>
</reference>
<evidence type="ECO:0000256" key="2">
    <source>
        <dbReference type="SAM" id="Phobius"/>
    </source>
</evidence>
<dbReference type="EMBL" id="LT629787">
    <property type="protein sequence ID" value="SDU19859.1"/>
    <property type="molecule type" value="Genomic_DNA"/>
</dbReference>
<evidence type="ECO:0000313" key="5">
    <source>
        <dbReference type="Proteomes" id="UP000243924"/>
    </source>
</evidence>
<dbReference type="Gene3D" id="3.40.720.10">
    <property type="entry name" value="Alkaline Phosphatase, subunit A"/>
    <property type="match status" value="1"/>
</dbReference>
<keyword evidence="2" id="KW-0812">Transmembrane</keyword>
<dbReference type="PANTHER" id="PTHR42693:SF33">
    <property type="entry name" value="ARYLSULFATASE"/>
    <property type="match status" value="1"/>
</dbReference>
<feature type="transmembrane region" description="Helical" evidence="2">
    <location>
        <begin position="99"/>
        <end position="118"/>
    </location>
</feature>
<evidence type="ECO:0000256" key="1">
    <source>
        <dbReference type="ARBA" id="ARBA00008779"/>
    </source>
</evidence>
<keyword evidence="2" id="KW-0472">Membrane</keyword>
<accession>A0A1H2GK70</accession>
<feature type="transmembrane region" description="Helical" evidence="2">
    <location>
        <begin position="53"/>
        <end position="78"/>
    </location>
</feature>
<feature type="transmembrane region" description="Helical" evidence="2">
    <location>
        <begin position="12"/>
        <end position="33"/>
    </location>
</feature>
<keyword evidence="5" id="KW-1185">Reference proteome</keyword>
<dbReference type="PANTHER" id="PTHR42693">
    <property type="entry name" value="ARYLSULFATASE FAMILY MEMBER"/>
    <property type="match status" value="1"/>
</dbReference>
<comment type="similarity">
    <text evidence="1">Belongs to the sulfatase family.</text>
</comment>
<feature type="transmembrane region" description="Helical" evidence="2">
    <location>
        <begin position="160"/>
        <end position="178"/>
    </location>
</feature>
<dbReference type="STRING" id="1434072.SAMN05216210_2359"/>